<evidence type="ECO:0000256" key="4">
    <source>
        <dbReference type="PIRSR" id="PIRSR617867-1"/>
    </source>
</evidence>
<dbReference type="RefSeq" id="WP_163476100.1">
    <property type="nucleotide sequence ID" value="NZ_JAAGWE010000012.1"/>
</dbReference>
<evidence type="ECO:0000259" key="5">
    <source>
        <dbReference type="SMART" id="SM00226"/>
    </source>
</evidence>
<keyword evidence="3" id="KW-0904">Protein phosphatase</keyword>
<name>A0A6P0GFA1_9ACTN</name>
<dbReference type="SUPFAM" id="SSF52788">
    <property type="entry name" value="Phosphotyrosine protein phosphatases I"/>
    <property type="match status" value="1"/>
</dbReference>
<evidence type="ECO:0000313" key="6">
    <source>
        <dbReference type="EMBL" id="NEM05945.1"/>
    </source>
</evidence>
<dbReference type="InterPro" id="IPR023485">
    <property type="entry name" value="Ptyr_pPase"/>
</dbReference>
<comment type="similarity">
    <text evidence="1">Belongs to the low molecular weight phosphotyrosine protein phosphatase family.</text>
</comment>
<dbReference type="GO" id="GO:0004725">
    <property type="term" value="F:protein tyrosine phosphatase activity"/>
    <property type="evidence" value="ECO:0007669"/>
    <property type="project" value="InterPro"/>
</dbReference>
<dbReference type="InterPro" id="IPR017867">
    <property type="entry name" value="Tyr_phospatase_low_mol_wt"/>
</dbReference>
<comment type="caution">
    <text evidence="6">The sequence shown here is derived from an EMBL/GenBank/DDBJ whole genome shotgun (WGS) entry which is preliminary data.</text>
</comment>
<feature type="active site" evidence="4">
    <location>
        <position position="31"/>
    </location>
</feature>
<evidence type="ECO:0000256" key="1">
    <source>
        <dbReference type="ARBA" id="ARBA00011063"/>
    </source>
</evidence>
<evidence type="ECO:0000313" key="7">
    <source>
        <dbReference type="Proteomes" id="UP000471126"/>
    </source>
</evidence>
<accession>A0A6P0GFA1</accession>
<dbReference type="InterPro" id="IPR036196">
    <property type="entry name" value="Ptyr_pPase_sf"/>
</dbReference>
<sequence length="207" mass="21771">MLHSQNGPVPCHRSLEPVFIVLLVCTGNICRSALAERLGRAYLGELLGDRAAGIRLASAGTQAVVGSGMHPDSALVLQGLGGDAGDFRARQLVERMAVDADLTLTMTRGHRQEVLSLAPRALSRTFTLREAADLIGMVEPDAELAGNGLTERARALVGAMNEARARRQGGAADDVPDPIRCPPEFHLEVGEAVAASLLPVLARLAAV</sequence>
<evidence type="ECO:0000256" key="2">
    <source>
        <dbReference type="ARBA" id="ARBA00022801"/>
    </source>
</evidence>
<dbReference type="EMBL" id="JAAGWE010000012">
    <property type="protein sequence ID" value="NEM05945.1"/>
    <property type="molecule type" value="Genomic_DNA"/>
</dbReference>
<proteinExistence type="inferred from homology"/>
<dbReference type="SMART" id="SM00226">
    <property type="entry name" value="LMWPc"/>
    <property type="match status" value="1"/>
</dbReference>
<evidence type="ECO:0000256" key="3">
    <source>
        <dbReference type="ARBA" id="ARBA00022912"/>
    </source>
</evidence>
<feature type="active site" description="Nucleophile" evidence="4">
    <location>
        <position position="25"/>
    </location>
</feature>
<dbReference type="Gene3D" id="3.40.50.2300">
    <property type="match status" value="1"/>
</dbReference>
<gene>
    <name evidence="6" type="ORF">GCU54_07905</name>
</gene>
<dbReference type="Proteomes" id="UP000471126">
    <property type="component" value="Unassembled WGS sequence"/>
</dbReference>
<dbReference type="Pfam" id="PF01451">
    <property type="entry name" value="LMWPc"/>
    <property type="match status" value="1"/>
</dbReference>
<feature type="domain" description="Phosphotyrosine protein phosphatase I" evidence="5">
    <location>
        <begin position="19"/>
        <end position="159"/>
    </location>
</feature>
<keyword evidence="2" id="KW-0378">Hydrolase</keyword>
<dbReference type="PANTHER" id="PTHR11717">
    <property type="entry name" value="LOW MOLECULAR WEIGHT PROTEIN TYROSINE PHOSPHATASE"/>
    <property type="match status" value="1"/>
</dbReference>
<dbReference type="PRINTS" id="PR00719">
    <property type="entry name" value="LMWPTPASE"/>
</dbReference>
<protein>
    <submittedName>
        <fullName evidence="6">Low molecular weight phosphatase family protein</fullName>
    </submittedName>
</protein>
<organism evidence="6 7">
    <name type="scientific">Geodermatophilus normandii</name>
    <dbReference type="NCBI Taxonomy" id="1137989"/>
    <lineage>
        <taxon>Bacteria</taxon>
        <taxon>Bacillati</taxon>
        <taxon>Actinomycetota</taxon>
        <taxon>Actinomycetes</taxon>
        <taxon>Geodermatophilales</taxon>
        <taxon>Geodermatophilaceae</taxon>
        <taxon>Geodermatophilus</taxon>
    </lineage>
</organism>
<dbReference type="PANTHER" id="PTHR11717:SF31">
    <property type="entry name" value="LOW MOLECULAR WEIGHT PROTEIN-TYROSINE-PHOSPHATASE ETP-RELATED"/>
    <property type="match status" value="1"/>
</dbReference>
<dbReference type="AlphaFoldDB" id="A0A6P0GFA1"/>
<reference evidence="6 7" key="1">
    <citation type="submission" date="2019-12" db="EMBL/GenBank/DDBJ databases">
        <title>WGS of CPCC 203550 I12A-02606.</title>
        <authorList>
            <person name="Jiang Z."/>
        </authorList>
    </citation>
    <scope>NUCLEOTIDE SEQUENCE [LARGE SCALE GENOMIC DNA]</scope>
    <source>
        <strain evidence="6 7">I12A-02606</strain>
    </source>
</reference>
<dbReference type="InterPro" id="IPR050438">
    <property type="entry name" value="LMW_PTPase"/>
</dbReference>